<comment type="caution">
    <text evidence="1">The sequence shown here is derived from an EMBL/GenBank/DDBJ whole genome shotgun (WGS) entry which is preliminary data.</text>
</comment>
<reference evidence="1 2" key="1">
    <citation type="submission" date="2023-02" db="EMBL/GenBank/DDBJ databases">
        <title>LHISI_Scaffold_Assembly.</title>
        <authorList>
            <person name="Stuart O.P."/>
            <person name="Cleave R."/>
            <person name="Magrath M.J.L."/>
            <person name="Mikheyev A.S."/>
        </authorList>
    </citation>
    <scope>NUCLEOTIDE SEQUENCE [LARGE SCALE GENOMIC DNA]</scope>
    <source>
        <strain evidence="1">Daus_M_001</strain>
        <tissue evidence="1">Leg muscle</tissue>
    </source>
</reference>
<proteinExistence type="predicted"/>
<evidence type="ECO:0000313" key="2">
    <source>
        <dbReference type="Proteomes" id="UP001159363"/>
    </source>
</evidence>
<organism evidence="1 2">
    <name type="scientific">Dryococelus australis</name>
    <dbReference type="NCBI Taxonomy" id="614101"/>
    <lineage>
        <taxon>Eukaryota</taxon>
        <taxon>Metazoa</taxon>
        <taxon>Ecdysozoa</taxon>
        <taxon>Arthropoda</taxon>
        <taxon>Hexapoda</taxon>
        <taxon>Insecta</taxon>
        <taxon>Pterygota</taxon>
        <taxon>Neoptera</taxon>
        <taxon>Polyneoptera</taxon>
        <taxon>Phasmatodea</taxon>
        <taxon>Verophasmatodea</taxon>
        <taxon>Anareolatae</taxon>
        <taxon>Phasmatidae</taxon>
        <taxon>Eurycanthinae</taxon>
        <taxon>Dryococelus</taxon>
    </lineage>
</organism>
<protein>
    <submittedName>
        <fullName evidence="1">Uncharacterized protein</fullName>
    </submittedName>
</protein>
<dbReference type="Proteomes" id="UP001159363">
    <property type="component" value="Chromosome 1"/>
</dbReference>
<name>A0ABQ9IJ39_9NEOP</name>
<evidence type="ECO:0000313" key="1">
    <source>
        <dbReference type="EMBL" id="KAJ8896467.1"/>
    </source>
</evidence>
<accession>A0ABQ9IJ39</accession>
<sequence>MLERLVHLREYAAAELASSNSPVECLNIHEWMLAEPVAQATNDLSGDRYESRCLVTPFLHYIESSLQNCIASSVNGKVFAKNKPHEIIQI</sequence>
<keyword evidence="2" id="KW-1185">Reference proteome</keyword>
<dbReference type="EMBL" id="JARBHB010000001">
    <property type="protein sequence ID" value="KAJ8896467.1"/>
    <property type="molecule type" value="Genomic_DNA"/>
</dbReference>
<gene>
    <name evidence="1" type="ORF">PR048_001811</name>
</gene>